<dbReference type="SMART" id="SM00448">
    <property type="entry name" value="REC"/>
    <property type="match status" value="1"/>
</dbReference>
<feature type="modified residue" description="4-aspartylphosphate" evidence="4">
    <location>
        <position position="54"/>
    </location>
</feature>
<proteinExistence type="predicted"/>
<dbReference type="InterPro" id="IPR001789">
    <property type="entry name" value="Sig_transdc_resp-reg_receiver"/>
</dbReference>
<dbReference type="InterPro" id="IPR011006">
    <property type="entry name" value="CheY-like_superfamily"/>
</dbReference>
<feature type="domain" description="HTH araC/xylS-type" evidence="6">
    <location>
        <begin position="437"/>
        <end position="535"/>
    </location>
</feature>
<dbReference type="InterPro" id="IPR009057">
    <property type="entry name" value="Homeodomain-like_sf"/>
</dbReference>
<keyword evidence="9" id="KW-1185">Reference proteome</keyword>
<dbReference type="SUPFAM" id="SSF52172">
    <property type="entry name" value="CheY-like"/>
    <property type="match status" value="1"/>
</dbReference>
<feature type="domain" description="Response regulatory" evidence="7">
    <location>
        <begin position="2"/>
        <end position="119"/>
    </location>
</feature>
<dbReference type="RefSeq" id="WP_213529060.1">
    <property type="nucleotide sequence ID" value="NZ_BOVJ01000088.1"/>
</dbReference>
<evidence type="ECO:0000313" key="8">
    <source>
        <dbReference type="EMBL" id="GIQ64264.1"/>
    </source>
</evidence>
<evidence type="ECO:0000256" key="4">
    <source>
        <dbReference type="PROSITE-ProRule" id="PRU00169"/>
    </source>
</evidence>
<dbReference type="PRINTS" id="PR00032">
    <property type="entry name" value="HTHARAC"/>
</dbReference>
<dbReference type="CDD" id="cd17536">
    <property type="entry name" value="REC_YesN-like"/>
    <property type="match status" value="1"/>
</dbReference>
<dbReference type="Pfam" id="PF12833">
    <property type="entry name" value="HTH_18"/>
    <property type="match status" value="1"/>
</dbReference>
<dbReference type="Pfam" id="PF00072">
    <property type="entry name" value="Response_reg"/>
    <property type="match status" value="1"/>
</dbReference>
<evidence type="ECO:0000259" key="7">
    <source>
        <dbReference type="PROSITE" id="PS50110"/>
    </source>
</evidence>
<dbReference type="PROSITE" id="PS50110">
    <property type="entry name" value="RESPONSE_REGULATORY"/>
    <property type="match status" value="1"/>
</dbReference>
<feature type="region of interest" description="Disordered" evidence="5">
    <location>
        <begin position="300"/>
        <end position="319"/>
    </location>
</feature>
<evidence type="ECO:0000256" key="5">
    <source>
        <dbReference type="SAM" id="MobiDB-lite"/>
    </source>
</evidence>
<reference evidence="8 9" key="1">
    <citation type="submission" date="2021-04" db="EMBL/GenBank/DDBJ databases">
        <title>Draft genome sequence of Paenibacillus cisolokensis, LC2-13A.</title>
        <authorList>
            <person name="Uke A."/>
            <person name="Chhe C."/>
            <person name="Baramee S."/>
            <person name="Kosugi A."/>
        </authorList>
    </citation>
    <scope>NUCLEOTIDE SEQUENCE [LARGE SCALE GENOMIC DNA]</scope>
    <source>
        <strain evidence="8 9">LC2-13A</strain>
    </source>
</reference>
<dbReference type="InterPro" id="IPR018060">
    <property type="entry name" value="HTH_AraC"/>
</dbReference>
<dbReference type="SUPFAM" id="SSF46689">
    <property type="entry name" value="Homeodomain-like"/>
    <property type="match status" value="2"/>
</dbReference>
<evidence type="ECO:0000259" key="6">
    <source>
        <dbReference type="PROSITE" id="PS01124"/>
    </source>
</evidence>
<keyword evidence="3" id="KW-0804">Transcription</keyword>
<keyword evidence="2" id="KW-0238">DNA-binding</keyword>
<protein>
    <recommendedName>
        <fullName evidence="10">AraC family transcriptional regulator</fullName>
    </recommendedName>
</protein>
<dbReference type="PROSITE" id="PS00041">
    <property type="entry name" value="HTH_ARAC_FAMILY_1"/>
    <property type="match status" value="1"/>
</dbReference>
<dbReference type="PROSITE" id="PS01124">
    <property type="entry name" value="HTH_ARAC_FAMILY_2"/>
    <property type="match status" value="1"/>
</dbReference>
<dbReference type="Gene3D" id="1.10.10.60">
    <property type="entry name" value="Homeodomain-like"/>
    <property type="match status" value="2"/>
</dbReference>
<comment type="caution">
    <text evidence="8">The sequence shown here is derived from an EMBL/GenBank/DDBJ whole genome shotgun (WGS) entry which is preliminary data.</text>
</comment>
<gene>
    <name evidence="8" type="ORF">PACILC2_28320</name>
</gene>
<keyword evidence="1" id="KW-0805">Transcription regulation</keyword>
<evidence type="ECO:0000256" key="3">
    <source>
        <dbReference type="ARBA" id="ARBA00023163"/>
    </source>
</evidence>
<accession>A0ABQ4N8J2</accession>
<dbReference type="EMBL" id="BOVJ01000088">
    <property type="protein sequence ID" value="GIQ64264.1"/>
    <property type="molecule type" value="Genomic_DNA"/>
</dbReference>
<organism evidence="8 9">
    <name type="scientific">Paenibacillus cisolokensis</name>
    <dbReference type="NCBI Taxonomy" id="1658519"/>
    <lineage>
        <taxon>Bacteria</taxon>
        <taxon>Bacillati</taxon>
        <taxon>Bacillota</taxon>
        <taxon>Bacilli</taxon>
        <taxon>Bacillales</taxon>
        <taxon>Paenibacillaceae</taxon>
        <taxon>Paenibacillus</taxon>
    </lineage>
</organism>
<evidence type="ECO:0000256" key="1">
    <source>
        <dbReference type="ARBA" id="ARBA00023015"/>
    </source>
</evidence>
<dbReference type="PANTHER" id="PTHR43280:SF2">
    <property type="entry name" value="HTH-TYPE TRANSCRIPTIONAL REGULATOR EXSA"/>
    <property type="match status" value="1"/>
</dbReference>
<evidence type="ECO:0000313" key="9">
    <source>
        <dbReference type="Proteomes" id="UP000680304"/>
    </source>
</evidence>
<evidence type="ECO:0008006" key="10">
    <source>
        <dbReference type="Google" id="ProtNLM"/>
    </source>
</evidence>
<evidence type="ECO:0000256" key="2">
    <source>
        <dbReference type="ARBA" id="ARBA00023125"/>
    </source>
</evidence>
<dbReference type="InterPro" id="IPR018062">
    <property type="entry name" value="HTH_AraC-typ_CS"/>
</dbReference>
<name>A0ABQ4N8J2_9BACL</name>
<keyword evidence="4" id="KW-0597">Phosphoprotein</keyword>
<dbReference type="Proteomes" id="UP000680304">
    <property type="component" value="Unassembled WGS sequence"/>
</dbReference>
<dbReference type="PANTHER" id="PTHR43280">
    <property type="entry name" value="ARAC-FAMILY TRANSCRIPTIONAL REGULATOR"/>
    <property type="match status" value="1"/>
</dbReference>
<dbReference type="InterPro" id="IPR020449">
    <property type="entry name" value="Tscrpt_reg_AraC-type_HTH"/>
</dbReference>
<sequence>MNVLIVDDEQHARDAVKLLFPWEERGFRRIFEADNGEEAKRTMQEQPIDIVLTDIHMPISSGLSLMEWIQAHRPDTEVIVISGYDDFDYVRHTMKYGGKDYLLKPIDPAELEEAVMRAVDARRKLELKRRHEVEQGIAINRFKPVYRDYLFSQLFHNTKEADDAKQQLYQDFPGFQRAKSGIAAVIGLDAVPAPLLRRFRGDRELLAYAVANIANDLVHDRWSAGYAFRPFGSTDEIVILFWTAPSLAPSRTEEIMQAIFSTFRAPVHAGIGSEEPLPGGIAQSVQRARQALMQRNLLSDRPFAHAPQPPDSKTGPVPQLTDMEEAIHTALLALDLAELEAAVDRWLDAVRSLPAVTPAHLELWTRQYRMMKSKWFESRSAPAPDAHEETDGGTLPFAFDEQGRLSLEETGRIWKERLAAIAKSTAAAMRQERHVIGDMIRYIEQHLGEDLSLQRLASRFFLSREYVSRKFRQEMGETLTEFVERLRVDKAKRLLGNRTLKIADIAEMVGYADEKYFSKVFKKQTGESPARYRKKLP</sequence>
<dbReference type="Gene3D" id="3.40.50.2300">
    <property type="match status" value="1"/>
</dbReference>
<dbReference type="SMART" id="SM00342">
    <property type="entry name" value="HTH_ARAC"/>
    <property type="match status" value="1"/>
</dbReference>